<organism evidence="3 6">
    <name type="scientific">Corynebacterium otitidis ATCC 51513</name>
    <dbReference type="NCBI Taxonomy" id="883169"/>
    <lineage>
        <taxon>Bacteria</taxon>
        <taxon>Bacillati</taxon>
        <taxon>Actinomycetota</taxon>
        <taxon>Actinomycetes</taxon>
        <taxon>Mycobacteriales</taxon>
        <taxon>Corynebacteriaceae</taxon>
        <taxon>Corynebacterium</taxon>
    </lineage>
</organism>
<dbReference type="HOGENOM" id="CLU_128647_0_0_11"/>
<keyword evidence="5" id="KW-1185">Reference proteome</keyword>
<feature type="transmembrane region" description="Helical" evidence="2">
    <location>
        <begin position="80"/>
        <end position="113"/>
    </location>
</feature>
<protein>
    <submittedName>
        <fullName evidence="3">Putative membrane protein</fullName>
    </submittedName>
</protein>
<evidence type="ECO:0000313" key="5">
    <source>
        <dbReference type="Proteomes" id="UP000006078"/>
    </source>
</evidence>
<dbReference type="AlphaFoldDB" id="I7IWR4"/>
<feature type="transmembrane region" description="Helical" evidence="2">
    <location>
        <begin position="125"/>
        <end position="150"/>
    </location>
</feature>
<reference evidence="4 5" key="2">
    <citation type="submission" date="2012-08" db="EMBL/GenBank/DDBJ databases">
        <title>The Genome Sequence of Turicella otitidis ATCC 51513.</title>
        <authorList>
            <consortium name="The Broad Institute Genome Sequencing Platform"/>
            <person name="Earl A."/>
            <person name="Ward D."/>
            <person name="Feldgarden M."/>
            <person name="Gevers D."/>
            <person name="Huys G."/>
            <person name="Walker B."/>
            <person name="Young S.K."/>
            <person name="Zeng Q."/>
            <person name="Gargeya S."/>
            <person name="Fitzgerald M."/>
            <person name="Haas B."/>
            <person name="Abouelleil A."/>
            <person name="Alvarado L."/>
            <person name="Arachchi H.M."/>
            <person name="Berlin A.M."/>
            <person name="Chapman S.B."/>
            <person name="Goldberg J."/>
            <person name="Griggs A."/>
            <person name="Gujja S."/>
            <person name="Hansen M."/>
            <person name="Howarth C."/>
            <person name="Imamovic A."/>
            <person name="Larimer J."/>
            <person name="McCowen C."/>
            <person name="Montmayeur A."/>
            <person name="Murphy C."/>
            <person name="Neiman D."/>
            <person name="Pearson M."/>
            <person name="Priest M."/>
            <person name="Roberts A."/>
            <person name="Saif S."/>
            <person name="Shea T."/>
            <person name="Sisk P."/>
            <person name="Sykes S."/>
            <person name="Wortman J."/>
            <person name="Nusbaum C."/>
            <person name="Birren B."/>
        </authorList>
    </citation>
    <scope>NUCLEOTIDE SEQUENCE [LARGE SCALE GENOMIC DNA]</scope>
    <source>
        <strain evidence="4 5">ATCC 51513</strain>
    </source>
</reference>
<dbReference type="Proteomes" id="UP000006078">
    <property type="component" value="Unassembled WGS sequence"/>
</dbReference>
<sequence>MATDREEPARPDDPQAGSAPSEAAGGQPAAWPGSAGQPDPDERVYDTPPAYQPGPTGYYDSDNYEVEEEKNAIAPWALGIGLAALLLNITIIGVLVTPLLAIAAIVLAIISFVRSAKMRSGAKRVWMGVVGLVCAVLTLVLLGLGAMLLVSVTSEVLTECGDAIDSGNEQRIEQCLEDAFTE</sequence>
<dbReference type="Proteomes" id="UP000011016">
    <property type="component" value="Unassembled WGS sequence"/>
</dbReference>
<evidence type="ECO:0000256" key="2">
    <source>
        <dbReference type="SAM" id="Phobius"/>
    </source>
</evidence>
<evidence type="ECO:0000313" key="4">
    <source>
        <dbReference type="EMBL" id="EJZ83044.1"/>
    </source>
</evidence>
<evidence type="ECO:0000313" key="3">
    <source>
        <dbReference type="EMBL" id="CCI83183.1"/>
    </source>
</evidence>
<name>I7IWR4_9CORY</name>
<keyword evidence="2" id="KW-0472">Membrane</keyword>
<proteinExistence type="predicted"/>
<dbReference type="RefSeq" id="WP_004599929.1">
    <property type="nucleotide sequence ID" value="NZ_HF541865.1"/>
</dbReference>
<evidence type="ECO:0000313" key="6">
    <source>
        <dbReference type="Proteomes" id="UP000011016"/>
    </source>
</evidence>
<keyword evidence="2" id="KW-0812">Transmembrane</keyword>
<feature type="compositionally biased region" description="Basic and acidic residues" evidence="1">
    <location>
        <begin position="1"/>
        <end position="13"/>
    </location>
</feature>
<comment type="caution">
    <text evidence="3">The sequence shown here is derived from an EMBL/GenBank/DDBJ whole genome shotgun (WGS) entry which is preliminary data.</text>
</comment>
<gene>
    <name evidence="3" type="ORF">BN46_0435</name>
    <name evidence="4" type="ORF">HMPREF9719_00039</name>
</gene>
<evidence type="ECO:0000256" key="1">
    <source>
        <dbReference type="SAM" id="MobiDB-lite"/>
    </source>
</evidence>
<feature type="region of interest" description="Disordered" evidence="1">
    <location>
        <begin position="1"/>
        <end position="59"/>
    </location>
</feature>
<accession>I7IWR4</accession>
<dbReference type="EMBL" id="CAJZ01000060">
    <property type="protein sequence ID" value="CCI83183.1"/>
    <property type="molecule type" value="Genomic_DNA"/>
</dbReference>
<dbReference type="EMBL" id="AHAE01000002">
    <property type="protein sequence ID" value="EJZ83044.1"/>
    <property type="molecule type" value="Genomic_DNA"/>
</dbReference>
<reference evidence="3 6" key="1">
    <citation type="journal article" date="2012" name="J. Bacteriol.">
        <title>Draft Genome Sequence of Turicella otitidis ATCC 51513, Isolated from Middle Ear Fluid from a Child with Otitis Media.</title>
        <authorList>
            <person name="Brinkrolf K."/>
            <person name="Schneider J."/>
            <person name="Knecht M."/>
            <person name="Ruckert C."/>
            <person name="Tauch A."/>
        </authorList>
    </citation>
    <scope>NUCLEOTIDE SEQUENCE [LARGE SCALE GENOMIC DNA]</scope>
    <source>
        <strain evidence="3 6">ATCC 51513</strain>
    </source>
</reference>
<keyword evidence="2" id="KW-1133">Transmembrane helix</keyword>